<comment type="caution">
    <text evidence="4">The sequence shown here is derived from an EMBL/GenBank/DDBJ whole genome shotgun (WGS) entry which is preliminary data.</text>
</comment>
<organism evidence="4 5">
    <name type="scientific">Deinococcus marmoris</name>
    <dbReference type="NCBI Taxonomy" id="249408"/>
    <lineage>
        <taxon>Bacteria</taxon>
        <taxon>Thermotogati</taxon>
        <taxon>Deinococcota</taxon>
        <taxon>Deinococci</taxon>
        <taxon>Deinococcales</taxon>
        <taxon>Deinococcaceae</taxon>
        <taxon>Deinococcus</taxon>
    </lineage>
</organism>
<gene>
    <name evidence="4" type="ORF">BOO71_0002392</name>
</gene>
<dbReference type="EMBL" id="MSTI01000028">
    <property type="protein sequence ID" value="OLV19551.1"/>
    <property type="molecule type" value="Genomic_DNA"/>
</dbReference>
<evidence type="ECO:0000259" key="3">
    <source>
        <dbReference type="Pfam" id="PF01555"/>
    </source>
</evidence>
<evidence type="ECO:0000313" key="5">
    <source>
        <dbReference type="Proteomes" id="UP000186607"/>
    </source>
</evidence>
<dbReference type="Proteomes" id="UP000186607">
    <property type="component" value="Unassembled WGS sequence"/>
</dbReference>
<dbReference type="GO" id="GO:0008170">
    <property type="term" value="F:N-methyltransferase activity"/>
    <property type="evidence" value="ECO:0007669"/>
    <property type="project" value="InterPro"/>
</dbReference>
<reference evidence="4 5" key="1">
    <citation type="submission" date="2017-01" db="EMBL/GenBank/DDBJ databases">
        <title>Genome Analysis of Deinococcus marmoris KOPRI26562.</title>
        <authorList>
            <person name="Kim J.H."/>
            <person name="Oh H.-M."/>
        </authorList>
    </citation>
    <scope>NUCLEOTIDE SEQUENCE [LARGE SCALE GENOMIC DNA]</scope>
    <source>
        <strain evidence="4 5">KOPRI26562</strain>
    </source>
</reference>
<dbReference type="GO" id="GO:0032259">
    <property type="term" value="P:methylation"/>
    <property type="evidence" value="ECO:0007669"/>
    <property type="project" value="UniProtKB-KW"/>
</dbReference>
<keyword evidence="5" id="KW-1185">Reference proteome</keyword>
<accession>A0A1U7P304</accession>
<dbReference type="REBASE" id="194631">
    <property type="entry name" value="M.Dma26562ORF2392P"/>
</dbReference>
<feature type="domain" description="DNA methylase N-4/N-6" evidence="3">
    <location>
        <begin position="2"/>
        <end position="37"/>
    </location>
</feature>
<dbReference type="InterPro" id="IPR002941">
    <property type="entry name" value="DNA_methylase_N4/N6"/>
</dbReference>
<sequence>MLDNCAGSGTTGVAAIRAGRSSVLIERDAAYYDIAAERLRQPLESAR</sequence>
<proteinExistence type="predicted"/>
<evidence type="ECO:0000313" key="4">
    <source>
        <dbReference type="EMBL" id="OLV19551.1"/>
    </source>
</evidence>
<protein>
    <recommendedName>
        <fullName evidence="3">DNA methylase N-4/N-6 domain-containing protein</fullName>
    </recommendedName>
</protein>
<evidence type="ECO:0000256" key="1">
    <source>
        <dbReference type="ARBA" id="ARBA00022603"/>
    </source>
</evidence>
<evidence type="ECO:0000256" key="2">
    <source>
        <dbReference type="ARBA" id="ARBA00022679"/>
    </source>
</evidence>
<keyword evidence="1" id="KW-0489">Methyltransferase</keyword>
<dbReference type="AlphaFoldDB" id="A0A1U7P304"/>
<dbReference type="GO" id="GO:0003677">
    <property type="term" value="F:DNA binding"/>
    <property type="evidence" value="ECO:0007669"/>
    <property type="project" value="InterPro"/>
</dbReference>
<name>A0A1U7P304_9DEIO</name>
<dbReference type="SUPFAM" id="SSF53335">
    <property type="entry name" value="S-adenosyl-L-methionine-dependent methyltransferases"/>
    <property type="match status" value="1"/>
</dbReference>
<dbReference type="STRING" id="249408.BOO71_0002392"/>
<dbReference type="Gene3D" id="3.40.50.150">
    <property type="entry name" value="Vaccinia Virus protein VP39"/>
    <property type="match status" value="1"/>
</dbReference>
<dbReference type="Pfam" id="PF01555">
    <property type="entry name" value="N6_N4_Mtase"/>
    <property type="match status" value="1"/>
</dbReference>
<keyword evidence="2" id="KW-0808">Transferase</keyword>
<dbReference type="InterPro" id="IPR029063">
    <property type="entry name" value="SAM-dependent_MTases_sf"/>
</dbReference>